<reference evidence="9" key="2">
    <citation type="submission" date="2021-09" db="EMBL/GenBank/DDBJ databases">
        <authorList>
            <person name="Gilroy R."/>
        </authorList>
    </citation>
    <scope>NUCLEOTIDE SEQUENCE</scope>
    <source>
        <strain evidence="9">CHK121-7720</strain>
    </source>
</reference>
<dbReference type="InterPro" id="IPR023828">
    <property type="entry name" value="Peptidase_S8_Ser-AS"/>
</dbReference>
<protein>
    <submittedName>
        <fullName evidence="9">S8 family peptidase</fullName>
    </submittedName>
</protein>
<feature type="domain" description="Secretion system C-terminal sorting" evidence="8">
    <location>
        <begin position="619"/>
        <end position="694"/>
    </location>
</feature>
<dbReference type="PRINTS" id="PR00723">
    <property type="entry name" value="SUBTILISIN"/>
</dbReference>
<dbReference type="PROSITE" id="PS51892">
    <property type="entry name" value="SUBTILASE"/>
    <property type="match status" value="1"/>
</dbReference>
<dbReference type="Pfam" id="PF18962">
    <property type="entry name" value="Por_Secre_tail"/>
    <property type="match status" value="1"/>
</dbReference>
<dbReference type="EMBL" id="DYUD01000027">
    <property type="protein sequence ID" value="HJG89801.1"/>
    <property type="molecule type" value="Genomic_DNA"/>
</dbReference>
<comment type="caution">
    <text evidence="9">The sequence shown here is derived from an EMBL/GenBank/DDBJ whole genome shotgun (WGS) entry which is preliminary data.</text>
</comment>
<dbReference type="PANTHER" id="PTHR43806:SF11">
    <property type="entry name" value="CEREVISIN-RELATED"/>
    <property type="match status" value="1"/>
</dbReference>
<evidence type="ECO:0000313" key="10">
    <source>
        <dbReference type="Proteomes" id="UP000757103"/>
    </source>
</evidence>
<feature type="active site" description="Charge relay system" evidence="5 6">
    <location>
        <position position="534"/>
    </location>
</feature>
<keyword evidence="3 6" id="KW-0378">Hydrolase</keyword>
<evidence type="ECO:0000256" key="3">
    <source>
        <dbReference type="ARBA" id="ARBA00022801"/>
    </source>
</evidence>
<dbReference type="NCBIfam" id="TIGR04183">
    <property type="entry name" value="Por_Secre_tail"/>
    <property type="match status" value="1"/>
</dbReference>
<evidence type="ECO:0000259" key="7">
    <source>
        <dbReference type="Pfam" id="PF00082"/>
    </source>
</evidence>
<evidence type="ECO:0000256" key="4">
    <source>
        <dbReference type="ARBA" id="ARBA00022825"/>
    </source>
</evidence>
<organism evidence="9 10">
    <name type="scientific">Barnesiella viscericola</name>
    <dbReference type="NCBI Taxonomy" id="397865"/>
    <lineage>
        <taxon>Bacteria</taxon>
        <taxon>Pseudomonadati</taxon>
        <taxon>Bacteroidota</taxon>
        <taxon>Bacteroidia</taxon>
        <taxon>Bacteroidales</taxon>
        <taxon>Barnesiellaceae</taxon>
        <taxon>Barnesiella</taxon>
    </lineage>
</organism>
<evidence type="ECO:0000259" key="8">
    <source>
        <dbReference type="Pfam" id="PF18962"/>
    </source>
</evidence>
<keyword evidence="4 6" id="KW-0720">Serine protease</keyword>
<feature type="domain" description="Peptidase S8/S53" evidence="7">
    <location>
        <begin position="416"/>
        <end position="571"/>
    </location>
</feature>
<dbReference type="InterPro" id="IPR000209">
    <property type="entry name" value="Peptidase_S8/S53_dom"/>
</dbReference>
<feature type="active site" description="Charge relay system" evidence="5 6">
    <location>
        <position position="113"/>
    </location>
</feature>
<dbReference type="InterPro" id="IPR015500">
    <property type="entry name" value="Peptidase_S8_subtilisin-rel"/>
</dbReference>
<name>A0A921MTD5_9BACT</name>
<dbReference type="PANTHER" id="PTHR43806">
    <property type="entry name" value="PEPTIDASE S8"/>
    <property type="match status" value="1"/>
</dbReference>
<comment type="similarity">
    <text evidence="1 6">Belongs to the peptidase S8 family.</text>
</comment>
<dbReference type="Proteomes" id="UP000757103">
    <property type="component" value="Unassembled WGS sequence"/>
</dbReference>
<dbReference type="SUPFAM" id="SSF52743">
    <property type="entry name" value="Subtilisin-like"/>
    <property type="match status" value="1"/>
</dbReference>
<dbReference type="InterPro" id="IPR050131">
    <property type="entry name" value="Peptidase_S8_subtilisin-like"/>
</dbReference>
<evidence type="ECO:0000313" key="9">
    <source>
        <dbReference type="EMBL" id="HJG89801.1"/>
    </source>
</evidence>
<gene>
    <name evidence="9" type="ORF">K8U91_10090</name>
</gene>
<dbReference type="InterPro" id="IPR026444">
    <property type="entry name" value="Secre_tail"/>
</dbReference>
<sequence length="695" mass="75245">MLKSVYAVSQNKNQTVVSAFLHLNDENNLEGLEENGVVINAQYGTILSVRIPADNLEAVSQLPAVKYVEIGRPVRKLMNNVRSAAFTNADALHAGTGLSQAYTGKGVVVGIIDGGLQYNHINFYDSQSNELRLKRVWNQNVIGNAPQGYHYGTEYTTPEEIEAAQYDDKEETHATHVTGIAAGAYKGNSYYGIAPDADLVFVSYNLADNSSSNTSITDGIKYIYDYAESVGKPCVINMSLGHHFGPHDGTSTFDRICDELQGEGRLLVGAAGNEGEMPIHAQKTFTADDTTMKSLVEITPYYGYWISSIDIWGDADKDFTVKVIVYDKVNDKVVYTSDAFSTTTGISRVIKNPSGSLGEVTVGAATDPNNHKGNVTLDIVLESLKNNYYIGFEVSGSEGTTINSWTDASYSWFYDSGNDEFTSGDTHSTMGEIGGTGKRIISVGAYTSCNNVVHYYSSLYNRSGRTLNQLASFSSQGPTIDGRMKPDITAPGTMLVSSLNSTTCQRGGSEYEHVVSIENIDDTKYYYGSMEGTSMAAPVVTGTLATWLQARPTLTPEEVREVFSKTAKTDTFTGEIAGVGDNRWGYGKLDAYNGLIQCINLSGDVSGLDKVGAPTRPMVYPNPATTECHFLLPNDDQGVSVALYSLNGSEVYRQYVGDVQAGEQTDVALDGIAPGIYLMRITGEKSLVTTKLTVK</sequence>
<dbReference type="AlphaFoldDB" id="A0A921MTD5"/>
<accession>A0A921MTD5</accession>
<dbReference type="GO" id="GO:0006508">
    <property type="term" value="P:proteolysis"/>
    <property type="evidence" value="ECO:0007669"/>
    <property type="project" value="UniProtKB-KW"/>
</dbReference>
<evidence type="ECO:0000256" key="5">
    <source>
        <dbReference type="PIRSR" id="PIRSR615500-1"/>
    </source>
</evidence>
<evidence type="ECO:0000256" key="6">
    <source>
        <dbReference type="PROSITE-ProRule" id="PRU01240"/>
    </source>
</evidence>
<evidence type="ECO:0000256" key="2">
    <source>
        <dbReference type="ARBA" id="ARBA00022670"/>
    </source>
</evidence>
<dbReference type="Pfam" id="PF00082">
    <property type="entry name" value="Peptidase_S8"/>
    <property type="match status" value="2"/>
</dbReference>
<dbReference type="PROSITE" id="PS00138">
    <property type="entry name" value="SUBTILASE_SER"/>
    <property type="match status" value="1"/>
</dbReference>
<reference evidence="9" key="1">
    <citation type="journal article" date="2021" name="PeerJ">
        <title>Extensive microbial diversity within the chicken gut microbiome revealed by metagenomics and culture.</title>
        <authorList>
            <person name="Gilroy R."/>
            <person name="Ravi A."/>
            <person name="Getino M."/>
            <person name="Pursley I."/>
            <person name="Horton D.L."/>
            <person name="Alikhan N.F."/>
            <person name="Baker D."/>
            <person name="Gharbi K."/>
            <person name="Hall N."/>
            <person name="Watson M."/>
            <person name="Adriaenssens E.M."/>
            <person name="Foster-Nyarko E."/>
            <person name="Jarju S."/>
            <person name="Secka A."/>
            <person name="Antonio M."/>
            <person name="Oren A."/>
            <person name="Chaudhuri R.R."/>
            <person name="La Ragione R."/>
            <person name="Hildebrand F."/>
            <person name="Pallen M.J."/>
        </authorList>
    </citation>
    <scope>NUCLEOTIDE SEQUENCE</scope>
    <source>
        <strain evidence="9">CHK121-7720</strain>
    </source>
</reference>
<feature type="domain" description="Peptidase S8/S53" evidence="7">
    <location>
        <begin position="104"/>
        <end position="278"/>
    </location>
</feature>
<dbReference type="Gene3D" id="3.40.50.200">
    <property type="entry name" value="Peptidase S8/S53 domain"/>
    <property type="match status" value="2"/>
</dbReference>
<keyword evidence="2 6" id="KW-0645">Protease</keyword>
<feature type="active site" description="Charge relay system" evidence="5 6">
    <location>
        <position position="173"/>
    </location>
</feature>
<proteinExistence type="inferred from homology"/>
<dbReference type="InterPro" id="IPR036852">
    <property type="entry name" value="Peptidase_S8/S53_dom_sf"/>
</dbReference>
<evidence type="ECO:0000256" key="1">
    <source>
        <dbReference type="ARBA" id="ARBA00011073"/>
    </source>
</evidence>
<dbReference type="RefSeq" id="WP_273306863.1">
    <property type="nucleotide sequence ID" value="NZ_DYUD01000027.1"/>
</dbReference>
<dbReference type="GO" id="GO:0004252">
    <property type="term" value="F:serine-type endopeptidase activity"/>
    <property type="evidence" value="ECO:0007669"/>
    <property type="project" value="UniProtKB-UniRule"/>
</dbReference>